<keyword evidence="8 10" id="KW-0408">Iron</keyword>
<sequence>MPPPNEPVMHEMITSGSMAAASSPSFFTQEEARATEAVASRGGVNIDHDHQDENEALAAMEEGWLRLCLIGVSTLLVLCFLKLLSGKSKPQKRLPPGPWTLPVIGSLHHVIGGLPHRRMMEMSRRHGPLMHLMIGEIPTVVVSSAEAAALVMKTNDLAFASRPCSVTQGIVGLDGAGLVFGTYGDRWRQMRKICVVELMGPKQARRMDGIKTKEVEQLLQSLAVGGGATVNMSSKLAAISVDVVTRAVFGGTFKQQDEYLHELNQILKLLRGFTLADLFPSSRLMRWLSNGERDMRRTSGCIQRIIASVIDGRKAARAANQGAAGDEDLLDVLLRLQEEDSLAFPLTPEIIGVVIFDIFAAATDATASVLDWAMSELSRNPKVMAKAQSEVREVLGQDRGVITTTDLTELYYMRMVIKEVLRLHPPGPLLVPRETRENCEIMGYHIPKGTNVHVNVFAISRDPKYWDNPEEFKPERFEKKNIEYYGTHFEFTPFGAGRRQCPGMLFGASTVEIVLANLLYHFNWMLPNGIVPESLDMSEKFGITASRKCNIELIATPYPQSKAISI</sequence>
<dbReference type="PANTHER" id="PTHR47955:SF19">
    <property type="entry name" value="CYTOCHROME P450 71A9-LIKE ISOFORM X1"/>
    <property type="match status" value="1"/>
</dbReference>
<dbReference type="Gene3D" id="1.10.630.10">
    <property type="entry name" value="Cytochrome P450"/>
    <property type="match status" value="1"/>
</dbReference>
<dbReference type="Proteomes" id="UP001231189">
    <property type="component" value="Unassembled WGS sequence"/>
</dbReference>
<comment type="similarity">
    <text evidence="2 11">Belongs to the cytochrome P450 family.</text>
</comment>
<dbReference type="SUPFAM" id="SSF48264">
    <property type="entry name" value="Cytochrome P450"/>
    <property type="match status" value="1"/>
</dbReference>
<accession>A0AAD8QJ68</accession>
<dbReference type="GO" id="GO:0016705">
    <property type="term" value="F:oxidoreductase activity, acting on paired donors, with incorporation or reduction of molecular oxygen"/>
    <property type="evidence" value="ECO:0007669"/>
    <property type="project" value="InterPro"/>
</dbReference>
<evidence type="ECO:0000256" key="5">
    <source>
        <dbReference type="ARBA" id="ARBA00022723"/>
    </source>
</evidence>
<dbReference type="PROSITE" id="PS00086">
    <property type="entry name" value="CYTOCHROME_P450"/>
    <property type="match status" value="1"/>
</dbReference>
<feature type="binding site" description="axial binding residue" evidence="10">
    <location>
        <position position="501"/>
    </location>
    <ligand>
        <name>heme</name>
        <dbReference type="ChEBI" id="CHEBI:30413"/>
    </ligand>
    <ligandPart>
        <name>Fe</name>
        <dbReference type="ChEBI" id="CHEBI:18248"/>
    </ligandPart>
</feature>
<evidence type="ECO:0000256" key="2">
    <source>
        <dbReference type="ARBA" id="ARBA00010617"/>
    </source>
</evidence>
<evidence type="ECO:0000256" key="9">
    <source>
        <dbReference type="ARBA" id="ARBA00023033"/>
    </source>
</evidence>
<gene>
    <name evidence="12" type="ORF">QYE76_017883</name>
</gene>
<keyword evidence="13" id="KW-1185">Reference proteome</keyword>
<dbReference type="GO" id="GO:0005506">
    <property type="term" value="F:iron ion binding"/>
    <property type="evidence" value="ECO:0007669"/>
    <property type="project" value="InterPro"/>
</dbReference>
<dbReference type="InterPro" id="IPR017972">
    <property type="entry name" value="Cyt_P450_CS"/>
</dbReference>
<name>A0AAD8QJ68_LOLMU</name>
<dbReference type="PANTHER" id="PTHR47955">
    <property type="entry name" value="CYTOCHROME P450 FAMILY 71 PROTEIN"/>
    <property type="match status" value="1"/>
</dbReference>
<proteinExistence type="inferred from homology"/>
<dbReference type="InterPro" id="IPR036396">
    <property type="entry name" value="Cyt_P450_sf"/>
</dbReference>
<dbReference type="Pfam" id="PF00067">
    <property type="entry name" value="p450"/>
    <property type="match status" value="1"/>
</dbReference>
<evidence type="ECO:0000313" key="13">
    <source>
        <dbReference type="Proteomes" id="UP001231189"/>
    </source>
</evidence>
<evidence type="ECO:0000256" key="10">
    <source>
        <dbReference type="PIRSR" id="PIRSR602401-1"/>
    </source>
</evidence>
<dbReference type="PRINTS" id="PR00463">
    <property type="entry name" value="EP450I"/>
</dbReference>
<evidence type="ECO:0000256" key="7">
    <source>
        <dbReference type="ARBA" id="ARBA00023002"/>
    </source>
</evidence>
<keyword evidence="9 11" id="KW-0503">Monooxygenase</keyword>
<dbReference type="GO" id="GO:0020037">
    <property type="term" value="F:heme binding"/>
    <property type="evidence" value="ECO:0007669"/>
    <property type="project" value="InterPro"/>
</dbReference>
<evidence type="ECO:0000256" key="1">
    <source>
        <dbReference type="ARBA" id="ARBA00001971"/>
    </source>
</evidence>
<evidence type="ECO:0000256" key="8">
    <source>
        <dbReference type="ARBA" id="ARBA00023004"/>
    </source>
</evidence>
<dbReference type="FunFam" id="1.10.630.10:FF:000064">
    <property type="entry name" value="Cytochrome P450 monooxygenase"/>
    <property type="match status" value="1"/>
</dbReference>
<keyword evidence="5 10" id="KW-0479">Metal-binding</keyword>
<evidence type="ECO:0008006" key="14">
    <source>
        <dbReference type="Google" id="ProtNLM"/>
    </source>
</evidence>
<comment type="caution">
    <text evidence="12">The sequence shown here is derived from an EMBL/GenBank/DDBJ whole genome shotgun (WGS) entry which is preliminary data.</text>
</comment>
<keyword evidence="6" id="KW-0472">Membrane</keyword>
<keyword evidence="3 10" id="KW-0349">Heme</keyword>
<dbReference type="GO" id="GO:0004497">
    <property type="term" value="F:monooxygenase activity"/>
    <property type="evidence" value="ECO:0007669"/>
    <property type="project" value="UniProtKB-KW"/>
</dbReference>
<dbReference type="AlphaFoldDB" id="A0AAD8QJ68"/>
<evidence type="ECO:0000256" key="4">
    <source>
        <dbReference type="ARBA" id="ARBA00022692"/>
    </source>
</evidence>
<keyword evidence="7 11" id="KW-0560">Oxidoreductase</keyword>
<protein>
    <recommendedName>
        <fullName evidence="14">Cytochrome P450 71D7</fullName>
    </recommendedName>
</protein>
<evidence type="ECO:0000256" key="6">
    <source>
        <dbReference type="ARBA" id="ARBA00022989"/>
    </source>
</evidence>
<keyword evidence="4" id="KW-0812">Transmembrane</keyword>
<dbReference type="EMBL" id="JAUUTY010000282">
    <property type="protein sequence ID" value="KAK1602307.1"/>
    <property type="molecule type" value="Genomic_DNA"/>
</dbReference>
<comment type="cofactor">
    <cofactor evidence="1 10">
        <name>heme</name>
        <dbReference type="ChEBI" id="CHEBI:30413"/>
    </cofactor>
</comment>
<dbReference type="CDD" id="cd11072">
    <property type="entry name" value="CYP71-like"/>
    <property type="match status" value="1"/>
</dbReference>
<evidence type="ECO:0000256" key="11">
    <source>
        <dbReference type="RuleBase" id="RU000461"/>
    </source>
</evidence>
<evidence type="ECO:0000313" key="12">
    <source>
        <dbReference type="EMBL" id="KAK1602307.1"/>
    </source>
</evidence>
<keyword evidence="6" id="KW-1133">Transmembrane helix</keyword>
<reference evidence="12" key="1">
    <citation type="submission" date="2023-07" db="EMBL/GenBank/DDBJ databases">
        <title>A chromosome-level genome assembly of Lolium multiflorum.</title>
        <authorList>
            <person name="Chen Y."/>
            <person name="Copetti D."/>
            <person name="Kolliker R."/>
            <person name="Studer B."/>
        </authorList>
    </citation>
    <scope>NUCLEOTIDE SEQUENCE</scope>
    <source>
        <strain evidence="12">02402/16</strain>
        <tissue evidence="12">Leaf</tissue>
    </source>
</reference>
<dbReference type="InterPro" id="IPR002401">
    <property type="entry name" value="Cyt_P450_E_grp-I"/>
</dbReference>
<organism evidence="12 13">
    <name type="scientific">Lolium multiflorum</name>
    <name type="common">Italian ryegrass</name>
    <name type="synonym">Lolium perenne subsp. multiflorum</name>
    <dbReference type="NCBI Taxonomy" id="4521"/>
    <lineage>
        <taxon>Eukaryota</taxon>
        <taxon>Viridiplantae</taxon>
        <taxon>Streptophyta</taxon>
        <taxon>Embryophyta</taxon>
        <taxon>Tracheophyta</taxon>
        <taxon>Spermatophyta</taxon>
        <taxon>Magnoliopsida</taxon>
        <taxon>Liliopsida</taxon>
        <taxon>Poales</taxon>
        <taxon>Poaceae</taxon>
        <taxon>BOP clade</taxon>
        <taxon>Pooideae</taxon>
        <taxon>Poodae</taxon>
        <taxon>Poeae</taxon>
        <taxon>Poeae Chloroplast Group 2 (Poeae type)</taxon>
        <taxon>Loliodinae</taxon>
        <taxon>Loliinae</taxon>
        <taxon>Lolium</taxon>
    </lineage>
</organism>
<evidence type="ECO:0000256" key="3">
    <source>
        <dbReference type="ARBA" id="ARBA00022617"/>
    </source>
</evidence>
<dbReference type="PRINTS" id="PR00385">
    <property type="entry name" value="P450"/>
</dbReference>
<dbReference type="InterPro" id="IPR001128">
    <property type="entry name" value="Cyt_P450"/>
</dbReference>